<protein>
    <submittedName>
        <fullName evidence="1">Uncharacterized protein</fullName>
    </submittedName>
</protein>
<evidence type="ECO:0000313" key="2">
    <source>
        <dbReference type="Proteomes" id="UP001057402"/>
    </source>
</evidence>
<proteinExistence type="predicted"/>
<accession>A0ACB9S5B2</accession>
<reference evidence="2" key="1">
    <citation type="journal article" date="2023" name="Front. Plant Sci.">
        <title>Chromosomal-level genome assembly of Melastoma candidum provides insights into trichome evolution.</title>
        <authorList>
            <person name="Zhong Y."/>
            <person name="Wu W."/>
            <person name="Sun C."/>
            <person name="Zou P."/>
            <person name="Liu Y."/>
            <person name="Dai S."/>
            <person name="Zhou R."/>
        </authorList>
    </citation>
    <scope>NUCLEOTIDE SEQUENCE [LARGE SCALE GENOMIC DNA]</scope>
</reference>
<dbReference type="EMBL" id="CM042881">
    <property type="protein sequence ID" value="KAI4386473.1"/>
    <property type="molecule type" value="Genomic_DNA"/>
</dbReference>
<name>A0ACB9S5B2_9MYRT</name>
<dbReference type="Proteomes" id="UP001057402">
    <property type="component" value="Chromosome 2"/>
</dbReference>
<gene>
    <name evidence="1" type="ORF">MLD38_004404</name>
</gene>
<keyword evidence="2" id="KW-1185">Reference proteome</keyword>
<sequence length="167" mass="18395">MNPCAIHQRAYVCREEMRREAVACPRPRRLPSGLDHPIRPFRWPFVNQAEMNDLTAGSEVLDIILTKDGCGIEQHSGQIASSPPFFCGSPPSRVSNPLIKDERFREENFAPFSTVSPANSHLSSSPNSSSRKGGCVRASFGNKPAVRIEGFDCLNGDSRNRGIPAWA</sequence>
<comment type="caution">
    <text evidence="1">The sequence shown here is derived from an EMBL/GenBank/DDBJ whole genome shotgun (WGS) entry which is preliminary data.</text>
</comment>
<organism evidence="1 2">
    <name type="scientific">Melastoma candidum</name>
    <dbReference type="NCBI Taxonomy" id="119954"/>
    <lineage>
        <taxon>Eukaryota</taxon>
        <taxon>Viridiplantae</taxon>
        <taxon>Streptophyta</taxon>
        <taxon>Embryophyta</taxon>
        <taxon>Tracheophyta</taxon>
        <taxon>Spermatophyta</taxon>
        <taxon>Magnoliopsida</taxon>
        <taxon>eudicotyledons</taxon>
        <taxon>Gunneridae</taxon>
        <taxon>Pentapetalae</taxon>
        <taxon>rosids</taxon>
        <taxon>malvids</taxon>
        <taxon>Myrtales</taxon>
        <taxon>Melastomataceae</taxon>
        <taxon>Melastomatoideae</taxon>
        <taxon>Melastomateae</taxon>
        <taxon>Melastoma</taxon>
    </lineage>
</organism>
<evidence type="ECO:0000313" key="1">
    <source>
        <dbReference type="EMBL" id="KAI4386473.1"/>
    </source>
</evidence>